<dbReference type="PANTHER" id="PTHR30486:SF6">
    <property type="entry name" value="TYPE IV PILUS RETRACTATION ATPASE PILT"/>
    <property type="match status" value="1"/>
</dbReference>
<dbReference type="EMBL" id="JACHHI010000007">
    <property type="protein sequence ID" value="MBB6478255.1"/>
    <property type="molecule type" value="Genomic_DNA"/>
</dbReference>
<evidence type="ECO:0000256" key="1">
    <source>
        <dbReference type="ARBA" id="ARBA00006611"/>
    </source>
</evidence>
<gene>
    <name evidence="4" type="ORF">HNR45_001326</name>
</gene>
<dbReference type="Proteomes" id="UP000591941">
    <property type="component" value="Unassembled WGS sequence"/>
</dbReference>
<dbReference type="InterPro" id="IPR050921">
    <property type="entry name" value="T4SS_GSP_E_ATPase"/>
</dbReference>
<evidence type="ECO:0000313" key="5">
    <source>
        <dbReference type="Proteomes" id="UP000591941"/>
    </source>
</evidence>
<dbReference type="Gene3D" id="3.30.450.90">
    <property type="match status" value="1"/>
</dbReference>
<dbReference type="InterPro" id="IPR001482">
    <property type="entry name" value="T2SS/T4SS_dom"/>
</dbReference>
<dbReference type="GO" id="GO:0016887">
    <property type="term" value="F:ATP hydrolysis activity"/>
    <property type="evidence" value="ECO:0007669"/>
    <property type="project" value="InterPro"/>
</dbReference>
<keyword evidence="5" id="KW-1185">Reference proteome</keyword>
<reference evidence="4 5" key="1">
    <citation type="submission" date="2020-08" db="EMBL/GenBank/DDBJ databases">
        <title>Genomic Encyclopedia of Type Strains, Phase IV (KMG-IV): sequencing the most valuable type-strain genomes for metagenomic binning, comparative biology and taxonomic classification.</title>
        <authorList>
            <person name="Goeker M."/>
        </authorList>
    </citation>
    <scope>NUCLEOTIDE SEQUENCE [LARGE SCALE GENOMIC DNA]</scope>
    <source>
        <strain evidence="4 5">DSM 21255</strain>
    </source>
</reference>
<proteinExistence type="inferred from homology"/>
<dbReference type="Pfam" id="PF00437">
    <property type="entry name" value="T2SSE"/>
    <property type="match status" value="1"/>
</dbReference>
<comment type="similarity">
    <text evidence="1">Belongs to the GSP E family.</text>
</comment>
<dbReference type="SUPFAM" id="SSF52540">
    <property type="entry name" value="P-loop containing nucleoside triphosphate hydrolases"/>
    <property type="match status" value="1"/>
</dbReference>
<dbReference type="Gene3D" id="3.40.50.300">
    <property type="entry name" value="P-loop containing nucleotide triphosphate hydrolases"/>
    <property type="match status" value="1"/>
</dbReference>
<evidence type="ECO:0000256" key="2">
    <source>
        <dbReference type="SAM" id="MobiDB-lite"/>
    </source>
</evidence>
<name>A0A841R2Y9_9FIRM</name>
<evidence type="ECO:0000259" key="3">
    <source>
        <dbReference type="Pfam" id="PF00437"/>
    </source>
</evidence>
<accession>A0A841R2Y9</accession>
<dbReference type="InterPro" id="IPR027417">
    <property type="entry name" value="P-loop_NTPase"/>
</dbReference>
<feature type="domain" description="Bacterial type II secretion system protein E" evidence="3">
    <location>
        <begin position="113"/>
        <end position="269"/>
    </location>
</feature>
<sequence length="344" mass="38174">MRADWQADWLVQALQRQASDIHLTPGEPIYYRREGRLENSGEILSEAAWDAWCVHFLTADEQTILRSERHLDIVCRENRPLRFSFFFAGGKLCAGVRILYGLDDLPKDPDPALLADAAALNEGLVLIGGATGSGKTTALLHVLAQMNERFSRHVITLEDPPELYLPAGRCLIRQRAVGTDVADFTSGVWEALRADPDVLVIGELRHPETIHAALTAAETGHLVLATVHSATLPAMIGRMVHAFPAAAQTQVRYQIAATLRLAVAQRLLPVGARRVLLRSYAWWTPALSRLVRDGKEAQLNGYLQTGGVQAQTFTQALQRARQMLSDDEKDDLEEQWRQCSDTTI</sequence>
<dbReference type="PANTHER" id="PTHR30486">
    <property type="entry name" value="TWITCHING MOTILITY PROTEIN PILT"/>
    <property type="match status" value="1"/>
</dbReference>
<feature type="region of interest" description="Disordered" evidence="2">
    <location>
        <begin position="324"/>
        <end position="344"/>
    </location>
</feature>
<protein>
    <submittedName>
        <fullName evidence="4">Twitching motility protein PilT</fullName>
    </submittedName>
</protein>
<dbReference type="AlphaFoldDB" id="A0A841R2Y9"/>
<dbReference type="RefSeq" id="WP_159823290.1">
    <property type="nucleotide sequence ID" value="NZ_CABWNB010000005.1"/>
</dbReference>
<dbReference type="GeneID" id="93486580"/>
<dbReference type="OrthoDB" id="9808272at2"/>
<comment type="caution">
    <text evidence="4">The sequence shown here is derived from an EMBL/GenBank/DDBJ whole genome shotgun (WGS) entry which is preliminary data.</text>
</comment>
<organism evidence="4 5">
    <name type="scientific">Negativicoccus succinicivorans</name>
    <dbReference type="NCBI Taxonomy" id="620903"/>
    <lineage>
        <taxon>Bacteria</taxon>
        <taxon>Bacillati</taxon>
        <taxon>Bacillota</taxon>
        <taxon>Negativicutes</taxon>
        <taxon>Veillonellales</taxon>
        <taxon>Veillonellaceae</taxon>
        <taxon>Negativicoccus</taxon>
    </lineage>
</organism>
<evidence type="ECO:0000313" key="4">
    <source>
        <dbReference type="EMBL" id="MBB6478255.1"/>
    </source>
</evidence>